<organism evidence="1 2">
    <name type="scientific">Priestia megaterium Q3</name>
    <dbReference type="NCBI Taxonomy" id="1452722"/>
    <lineage>
        <taxon>Bacteria</taxon>
        <taxon>Bacillati</taxon>
        <taxon>Bacillota</taxon>
        <taxon>Bacilli</taxon>
        <taxon>Bacillales</taxon>
        <taxon>Bacillaceae</taxon>
        <taxon>Priestia</taxon>
    </lineage>
</organism>
<dbReference type="GeneID" id="48012401"/>
<reference evidence="1 2" key="1">
    <citation type="submission" date="2015-01" db="EMBL/GenBank/DDBJ databases">
        <title>Genome sequence of bacillus megaterium Q3.</title>
        <authorList>
            <person name="Wang Y."/>
            <person name="Luo K."/>
            <person name="Bai L."/>
            <person name="Luo F."/>
        </authorList>
    </citation>
    <scope>NUCLEOTIDE SEQUENCE [LARGE SCALE GENOMIC DNA]</scope>
    <source>
        <strain evidence="1 2">Q3</strain>
    </source>
</reference>
<protein>
    <submittedName>
        <fullName evidence="1">Uncharacterized protein</fullName>
    </submittedName>
</protein>
<proteinExistence type="predicted"/>
<sequence length="186" mass="21268">MKKEYFVQYSDQSIIDSFDFPEDKFVSITVGIRDINHDLIISLVRKMFGLPVFFVLDSMLSGHEKETLIKNKIPFYEHSLDGAIIKVDSEEKLSHVSGLAEELVNNGLSIFIFYGEGIVEQNLIPSRQWNKPIEFKNVDIDKVDTFVDVEEVGFTIFSKSDLFNSPGKVQNYIPRSYSLDINSSDI</sequence>
<dbReference type="EMBL" id="CP010586">
    <property type="protein sequence ID" value="AKP76802.1"/>
    <property type="molecule type" value="Genomic_DNA"/>
</dbReference>
<accession>A0A806TFE0</accession>
<gene>
    <name evidence="1" type="ORF">AS52_01837</name>
</gene>
<evidence type="ECO:0000313" key="1">
    <source>
        <dbReference type="EMBL" id="AKP76802.1"/>
    </source>
</evidence>
<dbReference type="AlphaFoldDB" id="A0A806TFE0"/>
<name>A0A806TFE0_PRIMG</name>
<dbReference type="Proteomes" id="UP000036410">
    <property type="component" value="Chromosome"/>
</dbReference>
<dbReference type="RefSeq" id="WP_033578681.1">
    <property type="nucleotide sequence ID" value="NZ_CP010586.1"/>
</dbReference>
<evidence type="ECO:0000313" key="2">
    <source>
        <dbReference type="Proteomes" id="UP000036410"/>
    </source>
</evidence>